<dbReference type="InterPro" id="IPR005653">
    <property type="entry name" value="OstA-like_N"/>
</dbReference>
<keyword evidence="5" id="KW-1185">Reference proteome</keyword>
<evidence type="ECO:0000256" key="1">
    <source>
        <dbReference type="SAM" id="MobiDB-lite"/>
    </source>
</evidence>
<gene>
    <name evidence="4" type="ORF">SAMN05216464_104292</name>
</gene>
<feature type="chain" id="PRO_5011718225" evidence="2">
    <location>
        <begin position="20"/>
        <end position="885"/>
    </location>
</feature>
<dbReference type="Pfam" id="PF13100">
    <property type="entry name" value="OstA_2"/>
    <property type="match status" value="1"/>
</dbReference>
<evidence type="ECO:0000313" key="5">
    <source>
        <dbReference type="Proteomes" id="UP000199072"/>
    </source>
</evidence>
<dbReference type="Gene3D" id="2.60.450.10">
    <property type="entry name" value="Lipopolysaccharide (LPS) transport protein A like domain"/>
    <property type="match status" value="1"/>
</dbReference>
<dbReference type="EMBL" id="FNAI01000004">
    <property type="protein sequence ID" value="SDE19381.1"/>
    <property type="molecule type" value="Genomic_DNA"/>
</dbReference>
<dbReference type="Proteomes" id="UP000199072">
    <property type="component" value="Unassembled WGS sequence"/>
</dbReference>
<accession>A0A1G7AX87</accession>
<feature type="signal peptide" evidence="2">
    <location>
        <begin position="1"/>
        <end position="19"/>
    </location>
</feature>
<dbReference type="AlphaFoldDB" id="A0A1G7AX87"/>
<evidence type="ECO:0000256" key="2">
    <source>
        <dbReference type="SAM" id="SignalP"/>
    </source>
</evidence>
<organism evidence="4 5">
    <name type="scientific">Mucilaginibacter pineti</name>
    <dbReference type="NCBI Taxonomy" id="1391627"/>
    <lineage>
        <taxon>Bacteria</taxon>
        <taxon>Pseudomonadati</taxon>
        <taxon>Bacteroidota</taxon>
        <taxon>Sphingobacteriia</taxon>
        <taxon>Sphingobacteriales</taxon>
        <taxon>Sphingobacteriaceae</taxon>
        <taxon>Mucilaginibacter</taxon>
    </lineage>
</organism>
<sequence>MRKYVLSLLLLTIAATVMGQKKSIVTLIQSERSVSLKMNGRDVIKVYKGVFKQDFSTLRSDSAYFYYKENAFDAFSNVNINQGDTLNIYSDKLNYNGNTKIAILTDNVKMVDRDATLTTNYLTYNTATRIGTYTSGGKLINKDNVLTSKNGYYFANSRDSYFRYDVVLTTIDALIKTDTLRYNTGTRISYFLGPSNIYGKKDNDTLYTENGQYNTVVEQAAFGKHNLYKQGTKSLKGDSLFYDKLKGYGRAVKNITFIDREQKITLKGDLGTYFRADERTVVTQYAYVVMTTEEKDTTKIDSVPPPAQLAKNKELKPPPNTMPVTNLSKMVQDLKPKGVVIAKKDSVKADSTIKALSEQAKNMSTDEITNMAKMGQALLPKGTISNKDSAQVNSAIKELAKQGKNKPADAAKITNMAKLGEAIKPKKGANTAAVTTSTTAKPAEKVKRDSIYMTADTLETQIMTYKNLKAYQEKQRAFRYVDTSEAGKKAAALAAIKKKPTSSKFLVAVRPRMQMDTTYLHKLFFGKPKPVNDSLQRKKDALAAVKKAKQDSVARVARQNDPVFATHEIKLADTARVRILIAHHNVKIFKSDLQGKSDSLFYSASDSTIRCYVKPMFWTQDSQLSGDTVYLQMRNKKLDNIELFPNAFIVNIEKKDSVHYNQVGGKKMRGFFKNDKLETMYTVGNAESIYFKRDSGKVTGMQRSLSSRIRVTFKNGQAIRTKFETKPENKYLPMSKVTEDDKLLKAFIWKPKDRPISKESIIPSRHKKPAAAKGKSGLQAPGGKPINGAAADSLKGHSLKGDSLKTDTTKLRPLKMTKDSVIKGGPIKAVKDSTVKTGSPATSPKAIKDTTIKTNGTIKAIKDTVVKTGDKLPAVKAVKDSTKKQ</sequence>
<protein>
    <submittedName>
        <fullName evidence="4">OstA-like protein</fullName>
    </submittedName>
</protein>
<proteinExistence type="predicted"/>
<name>A0A1G7AX87_9SPHI</name>
<evidence type="ECO:0000259" key="3">
    <source>
        <dbReference type="Pfam" id="PF13100"/>
    </source>
</evidence>
<feature type="region of interest" description="Disordered" evidence="1">
    <location>
        <begin position="758"/>
        <end position="805"/>
    </location>
</feature>
<dbReference type="STRING" id="1391627.SAMN05216464_104292"/>
<feature type="domain" description="Organic solvent tolerance-like N-terminal" evidence="3">
    <location>
        <begin position="25"/>
        <end position="178"/>
    </location>
</feature>
<feature type="region of interest" description="Disordered" evidence="1">
    <location>
        <begin position="298"/>
        <end position="321"/>
    </location>
</feature>
<evidence type="ECO:0000313" key="4">
    <source>
        <dbReference type="EMBL" id="SDE19381.1"/>
    </source>
</evidence>
<dbReference type="OrthoDB" id="9805931at2"/>
<reference evidence="4 5" key="1">
    <citation type="submission" date="2016-10" db="EMBL/GenBank/DDBJ databases">
        <authorList>
            <person name="de Groot N.N."/>
        </authorList>
    </citation>
    <scope>NUCLEOTIDE SEQUENCE [LARGE SCALE GENOMIC DNA]</scope>
    <source>
        <strain evidence="4 5">47C3B</strain>
    </source>
</reference>
<keyword evidence="2" id="KW-0732">Signal</keyword>